<dbReference type="AlphaFoldDB" id="T1L016"/>
<dbReference type="EMBL" id="CAEY01000760">
    <property type="status" value="NOT_ANNOTATED_CDS"/>
    <property type="molecule type" value="Genomic_DNA"/>
</dbReference>
<keyword evidence="3" id="KW-1185">Reference proteome</keyword>
<reference evidence="3" key="1">
    <citation type="submission" date="2011-08" db="EMBL/GenBank/DDBJ databases">
        <authorList>
            <person name="Rombauts S."/>
        </authorList>
    </citation>
    <scope>NUCLEOTIDE SEQUENCE</scope>
    <source>
        <strain evidence="3">London</strain>
    </source>
</reference>
<keyword evidence="1" id="KW-0472">Membrane</keyword>
<name>T1L016_TETUR</name>
<keyword evidence="1" id="KW-0812">Transmembrane</keyword>
<evidence type="ECO:0000256" key="1">
    <source>
        <dbReference type="SAM" id="Phobius"/>
    </source>
</evidence>
<keyword evidence="1" id="KW-1133">Transmembrane helix</keyword>
<dbReference type="EnsemblMetazoa" id="tetur29g00850.1">
    <property type="protein sequence ID" value="tetur29g00850.1"/>
    <property type="gene ID" value="tetur29g00850"/>
</dbReference>
<evidence type="ECO:0000313" key="2">
    <source>
        <dbReference type="EnsemblMetazoa" id="tetur29g00850.1"/>
    </source>
</evidence>
<evidence type="ECO:0000313" key="3">
    <source>
        <dbReference type="Proteomes" id="UP000015104"/>
    </source>
</evidence>
<dbReference type="HOGENOM" id="CLU_1837662_0_0_1"/>
<proteinExistence type="predicted"/>
<organism evidence="2 3">
    <name type="scientific">Tetranychus urticae</name>
    <name type="common">Two-spotted spider mite</name>
    <dbReference type="NCBI Taxonomy" id="32264"/>
    <lineage>
        <taxon>Eukaryota</taxon>
        <taxon>Metazoa</taxon>
        <taxon>Ecdysozoa</taxon>
        <taxon>Arthropoda</taxon>
        <taxon>Chelicerata</taxon>
        <taxon>Arachnida</taxon>
        <taxon>Acari</taxon>
        <taxon>Acariformes</taxon>
        <taxon>Trombidiformes</taxon>
        <taxon>Prostigmata</taxon>
        <taxon>Eleutherengona</taxon>
        <taxon>Raphignathae</taxon>
        <taxon>Tetranychoidea</taxon>
        <taxon>Tetranychidae</taxon>
        <taxon>Tetranychus</taxon>
    </lineage>
</organism>
<feature type="transmembrane region" description="Helical" evidence="1">
    <location>
        <begin position="30"/>
        <end position="54"/>
    </location>
</feature>
<reference evidence="2" key="2">
    <citation type="submission" date="2015-06" db="UniProtKB">
        <authorList>
            <consortium name="EnsemblMetazoa"/>
        </authorList>
    </citation>
    <scope>IDENTIFICATION</scope>
</reference>
<dbReference type="Proteomes" id="UP000015104">
    <property type="component" value="Unassembled WGS sequence"/>
</dbReference>
<protein>
    <submittedName>
        <fullName evidence="2">Uncharacterized protein</fullName>
    </submittedName>
</protein>
<accession>T1L016</accession>
<sequence>MDDLHEPTTALNRQWPEASYLVPNFGMSTLLPIAILIGIGVILLKLFILSLWIFGRSGTSMGGFGLPVTPYSSAYPGYHSLASAYSNGWRGDGSGAAARSMMDRNGLPVSPIIGNKLLSLVAKVTEAIEGVDKRYNKSSK</sequence>